<dbReference type="AlphaFoldDB" id="A0A6G6Y2F1"/>
<feature type="region of interest" description="Disordered" evidence="1">
    <location>
        <begin position="43"/>
        <end position="73"/>
    </location>
</feature>
<evidence type="ECO:0000313" key="3">
    <source>
        <dbReference type="Proteomes" id="UP000501568"/>
    </source>
</evidence>
<gene>
    <name evidence="2" type="ORF">G5C33_03960</name>
</gene>
<sequence>MRSAQRTLLTLVGGGMLVGGCNSEPAPPEPAPSSEVNAIVAMPSAVPEPTATPSATPMPTPQASPDPESEPEMAWRYSRGEPRLVYGEPATDNLRLAMRCPVNDDNVVLSFMRPSDVVERRPDVLTVSAGRETGQYEIMTNETQLGVSIEVVLPKDDGPLRAFREGDPLEIWWGKESFEVPFDEEAAPRIARFFDACVP</sequence>
<keyword evidence="3" id="KW-1185">Reference proteome</keyword>
<dbReference type="RefSeq" id="WP_165326023.1">
    <property type="nucleotide sequence ID" value="NZ_CP049109.1"/>
</dbReference>
<reference evidence="2 3" key="1">
    <citation type="submission" date="2020-02" db="EMBL/GenBank/DDBJ databases">
        <authorList>
            <person name="Zheng R.K."/>
            <person name="Sun C.M."/>
        </authorList>
    </citation>
    <scope>NUCLEOTIDE SEQUENCE [LARGE SCALE GENOMIC DNA]</scope>
    <source>
        <strain evidence="3">zrk23</strain>
    </source>
</reference>
<dbReference type="PROSITE" id="PS51257">
    <property type="entry name" value="PROKAR_LIPOPROTEIN"/>
    <property type="match status" value="1"/>
</dbReference>
<organism evidence="2 3">
    <name type="scientific">Stakelama tenebrarum</name>
    <dbReference type="NCBI Taxonomy" id="2711215"/>
    <lineage>
        <taxon>Bacteria</taxon>
        <taxon>Pseudomonadati</taxon>
        <taxon>Pseudomonadota</taxon>
        <taxon>Alphaproteobacteria</taxon>
        <taxon>Sphingomonadales</taxon>
        <taxon>Sphingomonadaceae</taxon>
        <taxon>Stakelama</taxon>
    </lineage>
</organism>
<dbReference type="EMBL" id="CP049109">
    <property type="protein sequence ID" value="QIG79021.1"/>
    <property type="molecule type" value="Genomic_DNA"/>
</dbReference>
<protein>
    <recommendedName>
        <fullName evidence="4">Lipoprotein</fullName>
    </recommendedName>
</protein>
<dbReference type="KEGG" id="spzr:G5C33_03960"/>
<proteinExistence type="predicted"/>
<evidence type="ECO:0000313" key="2">
    <source>
        <dbReference type="EMBL" id="QIG79021.1"/>
    </source>
</evidence>
<dbReference type="Proteomes" id="UP000501568">
    <property type="component" value="Chromosome"/>
</dbReference>
<evidence type="ECO:0000256" key="1">
    <source>
        <dbReference type="SAM" id="MobiDB-lite"/>
    </source>
</evidence>
<accession>A0A6G6Y2F1</accession>
<feature type="compositionally biased region" description="Low complexity" evidence="1">
    <location>
        <begin position="43"/>
        <end position="55"/>
    </location>
</feature>
<evidence type="ECO:0008006" key="4">
    <source>
        <dbReference type="Google" id="ProtNLM"/>
    </source>
</evidence>
<name>A0A6G6Y2F1_9SPHN</name>